<dbReference type="Proteomes" id="UP000827092">
    <property type="component" value="Unassembled WGS sequence"/>
</dbReference>
<evidence type="ECO:0008006" key="4">
    <source>
        <dbReference type="Google" id="ProtNLM"/>
    </source>
</evidence>
<reference evidence="2 3" key="1">
    <citation type="journal article" date="2022" name="Nat. Ecol. Evol.">
        <title>A masculinizing supergene underlies an exaggerated male reproductive morph in a spider.</title>
        <authorList>
            <person name="Hendrickx F."/>
            <person name="De Corte Z."/>
            <person name="Sonet G."/>
            <person name="Van Belleghem S.M."/>
            <person name="Kostlbacher S."/>
            <person name="Vangestel C."/>
        </authorList>
    </citation>
    <scope>NUCLEOTIDE SEQUENCE [LARGE SCALE GENOMIC DNA]</scope>
    <source>
        <strain evidence="2">W744_W776</strain>
    </source>
</reference>
<feature type="signal peptide" evidence="1">
    <location>
        <begin position="1"/>
        <end position="16"/>
    </location>
</feature>
<comment type="caution">
    <text evidence="2">The sequence shown here is derived from an EMBL/GenBank/DDBJ whole genome shotgun (WGS) entry which is preliminary data.</text>
</comment>
<accession>A0AAV6VUU9</accession>
<evidence type="ECO:0000256" key="1">
    <source>
        <dbReference type="SAM" id="SignalP"/>
    </source>
</evidence>
<feature type="chain" id="PRO_5043843296" description="CPG4 domain-containing protein" evidence="1">
    <location>
        <begin position="17"/>
        <end position="378"/>
    </location>
</feature>
<evidence type="ECO:0000313" key="2">
    <source>
        <dbReference type="EMBL" id="KAG8199241.1"/>
    </source>
</evidence>
<keyword evidence="3" id="KW-1185">Reference proteome</keyword>
<organism evidence="2 3">
    <name type="scientific">Oedothorax gibbosus</name>
    <dbReference type="NCBI Taxonomy" id="931172"/>
    <lineage>
        <taxon>Eukaryota</taxon>
        <taxon>Metazoa</taxon>
        <taxon>Ecdysozoa</taxon>
        <taxon>Arthropoda</taxon>
        <taxon>Chelicerata</taxon>
        <taxon>Arachnida</taxon>
        <taxon>Araneae</taxon>
        <taxon>Araneomorphae</taxon>
        <taxon>Entelegynae</taxon>
        <taxon>Araneoidea</taxon>
        <taxon>Linyphiidae</taxon>
        <taxon>Erigoninae</taxon>
        <taxon>Oedothorax</taxon>
    </lineage>
</organism>
<dbReference type="AlphaFoldDB" id="A0AAV6VUU9"/>
<keyword evidence="1" id="KW-0732">Signal</keyword>
<sequence>MIFLLVSSFLLHLIVCAYPLSEECNPMECFQVFDTLFQPSNMETSCEKITDIEECIKVCSRNETDHYFHQGLAELREELCQNGRNQLENKCINKHKYSLAACIYDKFNYEAEDPNANQNTLLCKQVQDGENCYVNSLPMCSDRSGYLASLLLVNLFNPVRRSNCINFKNEDRDLPIKSLPFVKDLQSFAECLDMNSQHFTLCVRKKRTITNTMLDGGNICSDAHHFFDCIQKVLQSKCSLAQGAFFKGIREPFFSYLLPHCVDVASTLQQNVMDSPSYHEDTPQVQALDKVETVASVSPTNVTRVRGWSKVDSDASTNSAISPTHFQFHPSCFLKVIPMHQTQFANILLTYITFQAFQEFMVYVKMHPQMLPLPMLPK</sequence>
<evidence type="ECO:0000313" key="3">
    <source>
        <dbReference type="Proteomes" id="UP000827092"/>
    </source>
</evidence>
<gene>
    <name evidence="2" type="ORF">JTE90_003668</name>
</gene>
<proteinExistence type="predicted"/>
<dbReference type="EMBL" id="JAFNEN010000029">
    <property type="protein sequence ID" value="KAG8199241.1"/>
    <property type="molecule type" value="Genomic_DNA"/>
</dbReference>
<protein>
    <recommendedName>
        <fullName evidence="4">CPG4 domain-containing protein</fullName>
    </recommendedName>
</protein>
<name>A0AAV6VUU9_9ARAC</name>